<keyword evidence="3" id="KW-0862">Zinc</keyword>
<accession>A0A8I6S748</accession>
<dbReference type="AlphaFoldDB" id="A0A8I6S748"/>
<dbReference type="SMART" id="SM00692">
    <property type="entry name" value="DM3"/>
    <property type="match status" value="1"/>
</dbReference>
<keyword evidence="2 5" id="KW-0863">Zinc-finger</keyword>
<keyword evidence="1" id="KW-0479">Metal-binding</keyword>
<dbReference type="PANTHER" id="PTHR46927:SF3">
    <property type="entry name" value="THAP-TYPE DOMAIN-CONTAINING PROTEIN"/>
    <property type="match status" value="1"/>
</dbReference>
<sequence>MSGGKACGVAVCRNSYYTTRDKEEAVSYFRFPKDPKLRKLWVSACRRKDSINPETSCVCSDHFYPEDFVRDMRVELGFAKRKKRLRPGSVPSRRLILNKGLTNEQPTKPCTEGCAGADDDNFYPPSAFADKPTSDLSSASASNQSQEDYETLLVEHQRLKEEFDEFKKVASLEIKKLKLKLRRKNKHTDGRTRTILEKPFDNTIDLLPKLKKAQKDWNCVCHSLS</sequence>
<evidence type="ECO:0000256" key="2">
    <source>
        <dbReference type="ARBA" id="ARBA00022771"/>
    </source>
</evidence>
<dbReference type="OMA" id="WVSACRR"/>
<feature type="domain" description="THAP-type" evidence="7">
    <location>
        <begin position="1"/>
        <end position="94"/>
    </location>
</feature>
<reference evidence="8" key="1">
    <citation type="submission" date="2022-01" db="UniProtKB">
        <authorList>
            <consortium name="EnsemblMetazoa"/>
        </authorList>
    </citation>
    <scope>IDENTIFICATION</scope>
</reference>
<dbReference type="Pfam" id="PF05485">
    <property type="entry name" value="THAP"/>
    <property type="match status" value="1"/>
</dbReference>
<dbReference type="SMART" id="SM00980">
    <property type="entry name" value="THAP"/>
    <property type="match status" value="1"/>
</dbReference>
<keyword evidence="6" id="KW-0175">Coiled coil</keyword>
<evidence type="ECO:0000256" key="5">
    <source>
        <dbReference type="PROSITE-ProRule" id="PRU00309"/>
    </source>
</evidence>
<dbReference type="KEGG" id="clec:106671095"/>
<proteinExistence type="predicted"/>
<keyword evidence="9" id="KW-1185">Reference proteome</keyword>
<organism evidence="8 9">
    <name type="scientific">Cimex lectularius</name>
    <name type="common">Bed bug</name>
    <name type="synonym">Acanthia lectularia</name>
    <dbReference type="NCBI Taxonomy" id="79782"/>
    <lineage>
        <taxon>Eukaryota</taxon>
        <taxon>Metazoa</taxon>
        <taxon>Ecdysozoa</taxon>
        <taxon>Arthropoda</taxon>
        <taxon>Hexapoda</taxon>
        <taxon>Insecta</taxon>
        <taxon>Pterygota</taxon>
        <taxon>Neoptera</taxon>
        <taxon>Paraneoptera</taxon>
        <taxon>Hemiptera</taxon>
        <taxon>Heteroptera</taxon>
        <taxon>Panheteroptera</taxon>
        <taxon>Cimicomorpha</taxon>
        <taxon>Cimicidae</taxon>
        <taxon>Cimex</taxon>
    </lineage>
</organism>
<dbReference type="Gene3D" id="6.20.210.20">
    <property type="entry name" value="THAP domain"/>
    <property type="match status" value="1"/>
</dbReference>
<evidence type="ECO:0000256" key="1">
    <source>
        <dbReference type="ARBA" id="ARBA00022723"/>
    </source>
</evidence>
<dbReference type="EnsemblMetazoa" id="XM_014401915.2">
    <property type="protein sequence ID" value="XP_014257401.1"/>
    <property type="gene ID" value="LOC106671095"/>
</dbReference>
<dbReference type="PROSITE" id="PS50950">
    <property type="entry name" value="ZF_THAP"/>
    <property type="match status" value="1"/>
</dbReference>
<gene>
    <name evidence="8" type="primary">106671095</name>
</gene>
<dbReference type="SUPFAM" id="SSF57716">
    <property type="entry name" value="Glucocorticoid receptor-like (DNA-binding domain)"/>
    <property type="match status" value="1"/>
</dbReference>
<keyword evidence="4 5" id="KW-0238">DNA-binding</keyword>
<dbReference type="Proteomes" id="UP000494040">
    <property type="component" value="Unassembled WGS sequence"/>
</dbReference>
<dbReference type="OrthoDB" id="6631195at2759"/>
<evidence type="ECO:0000256" key="4">
    <source>
        <dbReference type="ARBA" id="ARBA00023125"/>
    </source>
</evidence>
<name>A0A8I6S748_CIMLE</name>
<evidence type="ECO:0000313" key="9">
    <source>
        <dbReference type="Proteomes" id="UP000494040"/>
    </source>
</evidence>
<protein>
    <recommendedName>
        <fullName evidence="7">THAP-type domain-containing protein</fullName>
    </recommendedName>
</protein>
<dbReference type="InterPro" id="IPR052224">
    <property type="entry name" value="THAP_domain_protein"/>
</dbReference>
<dbReference type="GO" id="GO:0003677">
    <property type="term" value="F:DNA binding"/>
    <property type="evidence" value="ECO:0007669"/>
    <property type="project" value="UniProtKB-UniRule"/>
</dbReference>
<dbReference type="InterPro" id="IPR038441">
    <property type="entry name" value="THAP_Znf_sf"/>
</dbReference>
<dbReference type="InterPro" id="IPR006612">
    <property type="entry name" value="THAP_Znf"/>
</dbReference>
<evidence type="ECO:0000256" key="3">
    <source>
        <dbReference type="ARBA" id="ARBA00022833"/>
    </source>
</evidence>
<evidence type="ECO:0000259" key="7">
    <source>
        <dbReference type="PROSITE" id="PS50950"/>
    </source>
</evidence>
<evidence type="ECO:0000256" key="6">
    <source>
        <dbReference type="SAM" id="Coils"/>
    </source>
</evidence>
<feature type="coiled-coil region" evidence="6">
    <location>
        <begin position="142"/>
        <end position="169"/>
    </location>
</feature>
<dbReference type="GO" id="GO:0008270">
    <property type="term" value="F:zinc ion binding"/>
    <property type="evidence" value="ECO:0007669"/>
    <property type="project" value="UniProtKB-KW"/>
</dbReference>
<dbReference type="PANTHER" id="PTHR46927">
    <property type="entry name" value="AGAP005574-PA"/>
    <property type="match status" value="1"/>
</dbReference>
<evidence type="ECO:0000313" key="8">
    <source>
        <dbReference type="EnsemblMetazoa" id="XP_014257401.1"/>
    </source>
</evidence>